<accession>A0A8J2LI30</accession>
<name>A0A8J2LI30_9HEXA</name>
<protein>
    <submittedName>
        <fullName evidence="1">Uncharacterized protein</fullName>
    </submittedName>
</protein>
<comment type="caution">
    <text evidence="1">The sequence shown here is derived from an EMBL/GenBank/DDBJ whole genome shotgun (WGS) entry which is preliminary data.</text>
</comment>
<dbReference type="Proteomes" id="UP000708208">
    <property type="component" value="Unassembled WGS sequence"/>
</dbReference>
<dbReference type="AlphaFoldDB" id="A0A8J2LI30"/>
<evidence type="ECO:0000313" key="2">
    <source>
        <dbReference type="Proteomes" id="UP000708208"/>
    </source>
</evidence>
<reference evidence="1" key="1">
    <citation type="submission" date="2021-06" db="EMBL/GenBank/DDBJ databases">
        <authorList>
            <person name="Hodson N. C."/>
            <person name="Mongue J. A."/>
            <person name="Jaron S. K."/>
        </authorList>
    </citation>
    <scope>NUCLEOTIDE SEQUENCE</scope>
</reference>
<organism evidence="1 2">
    <name type="scientific">Allacma fusca</name>
    <dbReference type="NCBI Taxonomy" id="39272"/>
    <lineage>
        <taxon>Eukaryota</taxon>
        <taxon>Metazoa</taxon>
        <taxon>Ecdysozoa</taxon>
        <taxon>Arthropoda</taxon>
        <taxon>Hexapoda</taxon>
        <taxon>Collembola</taxon>
        <taxon>Symphypleona</taxon>
        <taxon>Sminthuridae</taxon>
        <taxon>Allacma</taxon>
    </lineage>
</organism>
<proteinExistence type="predicted"/>
<sequence>MPKKIKLRFGSFNVPVKHVNSKSKTVRNAPEADNLMTVKEKKLLQVQFAYEHVCSFCNFRGHNFTEVATHVASKCELPLTNVMVFNLLEDQPKGTCKKPSAVELGASGVSNRSLSRLFAQVFGLTTERTSGDI</sequence>
<keyword evidence="2" id="KW-1185">Reference proteome</keyword>
<gene>
    <name evidence="1" type="ORF">AFUS01_LOCUS41826</name>
</gene>
<evidence type="ECO:0000313" key="1">
    <source>
        <dbReference type="EMBL" id="CAG7832121.1"/>
    </source>
</evidence>
<dbReference type="EMBL" id="CAJVCH010563615">
    <property type="protein sequence ID" value="CAG7832121.1"/>
    <property type="molecule type" value="Genomic_DNA"/>
</dbReference>